<organism evidence="2">
    <name type="scientific">Clostridioides difficile</name>
    <name type="common">Peptoclostridium difficile</name>
    <dbReference type="NCBI Taxonomy" id="1496"/>
    <lineage>
        <taxon>Bacteria</taxon>
        <taxon>Bacillati</taxon>
        <taxon>Bacillota</taxon>
        <taxon>Clostridia</taxon>
        <taxon>Peptostreptococcales</taxon>
        <taxon>Peptostreptococcaceae</taxon>
        <taxon>Clostridioides</taxon>
    </lineage>
</organism>
<keyword evidence="1" id="KW-0472">Membrane</keyword>
<dbReference type="EMBL" id="UFWD01000001">
    <property type="protein sequence ID" value="SUY24830.1"/>
    <property type="molecule type" value="Genomic_DNA"/>
</dbReference>
<evidence type="ECO:0000256" key="1">
    <source>
        <dbReference type="SAM" id="Phobius"/>
    </source>
</evidence>
<sequence>MIFVDEKFNIFPKTSKTSFNADSTELTSPDITTEPLNLSIKPKDTFEAFVATSAAIIDASLGVIVSIPIASFLSSTNPNFLYMSSLG</sequence>
<keyword evidence="1" id="KW-0812">Transmembrane</keyword>
<proteinExistence type="predicted"/>
<accession>A0A381IB90</accession>
<name>A0A381IB90_CLODI</name>
<protein>
    <submittedName>
        <fullName evidence="2">Uncharacterized protein</fullName>
    </submittedName>
</protein>
<keyword evidence="1" id="KW-1133">Transmembrane helix</keyword>
<dbReference type="AlphaFoldDB" id="A0A381IB90"/>
<evidence type="ECO:0000313" key="2">
    <source>
        <dbReference type="EMBL" id="SUY24830.1"/>
    </source>
</evidence>
<feature type="transmembrane region" description="Helical" evidence="1">
    <location>
        <begin position="48"/>
        <end position="73"/>
    </location>
</feature>
<reference evidence="2" key="1">
    <citation type="submission" date="2018-06" db="EMBL/GenBank/DDBJ databases">
        <authorList>
            <consortium name="Pathogen Informatics"/>
            <person name="Doyle S."/>
        </authorList>
    </citation>
    <scope>NUCLEOTIDE SEQUENCE</scope>
    <source>
        <strain evidence="2">NCTC13307</strain>
    </source>
</reference>
<gene>
    <name evidence="2" type="ORF">NCTC13307_02486</name>
</gene>